<reference evidence="1 2" key="1">
    <citation type="submission" date="2014-07" db="EMBL/GenBank/DDBJ databases">
        <authorList>
            <person name="McCorrison J."/>
            <person name="Sanka R."/>
            <person name="Torralba M."/>
            <person name="Gillis M."/>
            <person name="Haft D.H."/>
            <person name="Methe B."/>
            <person name="Sutton G."/>
            <person name="Nelson K.E."/>
        </authorList>
    </citation>
    <scope>NUCLEOTIDE SEQUENCE [LARGE SCALE GENOMIC DNA]</scope>
    <source>
        <strain evidence="1 2">DNF00040</strain>
    </source>
</reference>
<dbReference type="Proteomes" id="UP000029629">
    <property type="component" value="Unassembled WGS sequence"/>
</dbReference>
<organism evidence="1 2">
    <name type="scientific">Oligella urethralis DNF00040</name>
    <dbReference type="NCBI Taxonomy" id="1401065"/>
    <lineage>
        <taxon>Bacteria</taxon>
        <taxon>Pseudomonadati</taxon>
        <taxon>Pseudomonadota</taxon>
        <taxon>Betaproteobacteria</taxon>
        <taxon>Burkholderiales</taxon>
        <taxon>Alcaligenaceae</taxon>
        <taxon>Oligella</taxon>
    </lineage>
</organism>
<dbReference type="EMBL" id="JRNI01000010">
    <property type="protein sequence ID" value="KGF31828.1"/>
    <property type="molecule type" value="Genomic_DNA"/>
</dbReference>
<accession>A0A095ZB31</accession>
<dbReference type="OrthoDB" id="9969707at2"/>
<name>A0A095ZB31_9BURK</name>
<protein>
    <submittedName>
        <fullName evidence="1">Uncharacterized protein</fullName>
    </submittedName>
</protein>
<keyword evidence="2" id="KW-1185">Reference proteome</keyword>
<evidence type="ECO:0000313" key="1">
    <source>
        <dbReference type="EMBL" id="KGF31828.1"/>
    </source>
</evidence>
<dbReference type="RefSeq" id="WP_036557639.1">
    <property type="nucleotide sequence ID" value="NZ_JRNI01000010.1"/>
</dbReference>
<evidence type="ECO:0000313" key="2">
    <source>
        <dbReference type="Proteomes" id="UP000029629"/>
    </source>
</evidence>
<proteinExistence type="predicted"/>
<comment type="caution">
    <text evidence="1">The sequence shown here is derived from an EMBL/GenBank/DDBJ whole genome shotgun (WGS) entry which is preliminary data.</text>
</comment>
<sequence>MRLTLNDCRALLVLLLMMASTLGRASEIERGATMVAHEVSQRLSLELREKVFQGQVFSQALSAWQVSSETDFSNLLRRLAKQSVFQQYHSIGNVIILSGELGKYSLLLQLERINFDAYQGLLSVMLATPFAFHTSSSAPLYTHLVNEFKGLSPQRLAWLPSSSLLLMNIQSDNQRSQQIYFDAMDIASFQQQLENNLILAGWERSNSTEFGLSLWSKQGRQVRLYYSAQAEGTALYVLSDDLSKDSYEITDQ</sequence>
<dbReference type="AlphaFoldDB" id="A0A095ZB31"/>
<gene>
    <name evidence="1" type="ORF">HMPREF2130_02125</name>
</gene>